<feature type="compositionally biased region" description="Basic and acidic residues" evidence="1">
    <location>
        <begin position="49"/>
        <end position="69"/>
    </location>
</feature>
<evidence type="ECO:0000256" key="1">
    <source>
        <dbReference type="SAM" id="MobiDB-lite"/>
    </source>
</evidence>
<keyword evidence="3" id="KW-1185">Reference proteome</keyword>
<name>A0ABN7BF14_9HEMI</name>
<gene>
    <name evidence="2" type="ORF">NTJ_15121</name>
</gene>
<dbReference type="Proteomes" id="UP001307889">
    <property type="component" value="Chromosome 14"/>
</dbReference>
<dbReference type="EMBL" id="AP028922">
    <property type="protein sequence ID" value="BET02303.1"/>
    <property type="molecule type" value="Genomic_DNA"/>
</dbReference>
<reference evidence="2 3" key="1">
    <citation type="submission" date="2023-09" db="EMBL/GenBank/DDBJ databases">
        <title>Nesidiocoris tenuis whole genome shotgun sequence.</title>
        <authorList>
            <person name="Shibata T."/>
            <person name="Shimoda M."/>
            <person name="Kobayashi T."/>
            <person name="Uehara T."/>
        </authorList>
    </citation>
    <scope>NUCLEOTIDE SEQUENCE [LARGE SCALE GENOMIC DNA]</scope>
    <source>
        <strain evidence="2 3">Japan</strain>
    </source>
</reference>
<evidence type="ECO:0000313" key="3">
    <source>
        <dbReference type="Proteomes" id="UP001307889"/>
    </source>
</evidence>
<proteinExistence type="predicted"/>
<protein>
    <recommendedName>
        <fullName evidence="4">Post-SET domain-containing protein</fullName>
    </recommendedName>
</protein>
<feature type="region of interest" description="Disordered" evidence="1">
    <location>
        <begin position="26"/>
        <end position="69"/>
    </location>
</feature>
<accession>A0ABN7BF14</accession>
<evidence type="ECO:0008006" key="4">
    <source>
        <dbReference type="Google" id="ProtNLM"/>
    </source>
</evidence>
<organism evidence="2 3">
    <name type="scientific">Nesidiocoris tenuis</name>
    <dbReference type="NCBI Taxonomy" id="355587"/>
    <lineage>
        <taxon>Eukaryota</taxon>
        <taxon>Metazoa</taxon>
        <taxon>Ecdysozoa</taxon>
        <taxon>Arthropoda</taxon>
        <taxon>Hexapoda</taxon>
        <taxon>Insecta</taxon>
        <taxon>Pterygota</taxon>
        <taxon>Neoptera</taxon>
        <taxon>Paraneoptera</taxon>
        <taxon>Hemiptera</taxon>
        <taxon>Heteroptera</taxon>
        <taxon>Panheteroptera</taxon>
        <taxon>Cimicomorpha</taxon>
        <taxon>Miridae</taxon>
        <taxon>Dicyphina</taxon>
        <taxon>Nesidiocoris</taxon>
    </lineage>
</organism>
<sequence>MEKPIRNRFLFLIGRFPRSARCGEEIMRSGGSESRQGAKVSGNLGFPERQSRLDATRTRNSEEPKMRTVDEERRRRDICLCGSVKCANY</sequence>
<evidence type="ECO:0000313" key="2">
    <source>
        <dbReference type="EMBL" id="BET02303.1"/>
    </source>
</evidence>